<proteinExistence type="predicted"/>
<dbReference type="PROSITE" id="PS50213">
    <property type="entry name" value="FAS1"/>
    <property type="match status" value="2"/>
</dbReference>
<evidence type="ECO:0000256" key="2">
    <source>
        <dbReference type="SAM" id="SignalP"/>
    </source>
</evidence>
<feature type="domain" description="FAS1" evidence="3">
    <location>
        <begin position="174"/>
        <end position="304"/>
    </location>
</feature>
<keyword evidence="2" id="KW-0732">Signal</keyword>
<dbReference type="PANTHER" id="PTHR10900">
    <property type="entry name" value="PERIOSTIN-RELATED"/>
    <property type="match status" value="1"/>
</dbReference>
<organism evidence="4 5">
    <name type="scientific">Smittium mucronatum</name>
    <dbReference type="NCBI Taxonomy" id="133383"/>
    <lineage>
        <taxon>Eukaryota</taxon>
        <taxon>Fungi</taxon>
        <taxon>Fungi incertae sedis</taxon>
        <taxon>Zoopagomycota</taxon>
        <taxon>Kickxellomycotina</taxon>
        <taxon>Harpellomycetes</taxon>
        <taxon>Harpellales</taxon>
        <taxon>Legeriomycetaceae</taxon>
        <taxon>Smittium</taxon>
    </lineage>
</organism>
<dbReference type="OrthoDB" id="286301at2759"/>
<feature type="signal peptide" evidence="2">
    <location>
        <begin position="1"/>
        <end position="21"/>
    </location>
</feature>
<dbReference type="PANTHER" id="PTHR10900:SF77">
    <property type="entry name" value="FI19380P1"/>
    <property type="match status" value="1"/>
</dbReference>
<dbReference type="InterPro" id="IPR036378">
    <property type="entry name" value="FAS1_dom_sf"/>
</dbReference>
<keyword evidence="5" id="KW-1185">Reference proteome</keyword>
<dbReference type="Proteomes" id="UP000187455">
    <property type="component" value="Unassembled WGS sequence"/>
</dbReference>
<protein>
    <recommendedName>
        <fullName evidence="3">FAS1 domain-containing protein</fullName>
    </recommendedName>
</protein>
<reference evidence="4 5" key="1">
    <citation type="journal article" date="2016" name="Mol. Biol. Evol.">
        <title>Genome-Wide Survey of Gut Fungi (Harpellales) Reveals the First Horizontally Transferred Ubiquitin Gene from a Mosquito Host.</title>
        <authorList>
            <person name="Wang Y."/>
            <person name="White M.M."/>
            <person name="Kvist S."/>
            <person name="Moncalvo J.M."/>
        </authorList>
    </citation>
    <scope>NUCLEOTIDE SEQUENCE [LARGE SCALE GENOMIC DNA]</scope>
    <source>
        <strain evidence="4 5">ALG-7-W6</strain>
    </source>
</reference>
<comment type="caution">
    <text evidence="4">The sequence shown here is derived from an EMBL/GenBank/DDBJ whole genome shotgun (WGS) entry which is preliminary data.</text>
</comment>
<dbReference type="PROSITE" id="PS51257">
    <property type="entry name" value="PROKAR_LIPOPROTEIN"/>
    <property type="match status" value="1"/>
</dbReference>
<gene>
    <name evidence="4" type="ORF">AYI68_g4965</name>
</gene>
<dbReference type="Pfam" id="PF02469">
    <property type="entry name" value="Fasciclin"/>
    <property type="match status" value="2"/>
</dbReference>
<dbReference type="AlphaFoldDB" id="A0A1R0GVL1"/>
<feature type="compositionally biased region" description="Low complexity" evidence="1">
    <location>
        <begin position="586"/>
        <end position="636"/>
    </location>
</feature>
<feature type="region of interest" description="Disordered" evidence="1">
    <location>
        <begin position="583"/>
        <end position="636"/>
    </location>
</feature>
<dbReference type="EMBL" id="LSSL01002959">
    <property type="protein sequence ID" value="OLY80934.1"/>
    <property type="molecule type" value="Genomic_DNA"/>
</dbReference>
<name>A0A1R0GVL1_9FUNG</name>
<dbReference type="InterPro" id="IPR050904">
    <property type="entry name" value="Adhesion/Biosynth-related"/>
</dbReference>
<accession>A0A1R0GVL1</accession>
<feature type="chain" id="PRO_5012412716" description="FAS1 domain-containing protein" evidence="2">
    <location>
        <begin position="22"/>
        <end position="636"/>
    </location>
</feature>
<dbReference type="GO" id="GO:0005615">
    <property type="term" value="C:extracellular space"/>
    <property type="evidence" value="ECO:0007669"/>
    <property type="project" value="TreeGrafter"/>
</dbReference>
<evidence type="ECO:0000313" key="4">
    <source>
        <dbReference type="EMBL" id="OLY80934.1"/>
    </source>
</evidence>
<feature type="domain" description="FAS1" evidence="3">
    <location>
        <begin position="23"/>
        <end position="171"/>
    </location>
</feature>
<evidence type="ECO:0000313" key="5">
    <source>
        <dbReference type="Proteomes" id="UP000187455"/>
    </source>
</evidence>
<sequence length="636" mass="66706">MKFLTTNALLAVAFSISSCMAQNNTIIDVMKKDSSISIITKILERMFKTATFDPNSSPYTLFAPTDKAIRSSSLGKLPDDEILSILAYHVLSEKVLSKDIKNEIQFYPTMQQERKYVNLPGGKPQVLGLARSGSKVVVRDGIFDPSESPVSVSKADVLAAKGVIHVIDKVLKLPQKVSTILESSPRFALLGKELNDTNLISSIDNTPGITLFAPSNSALRNLLDSNIDPSPANLIPVLENHVINGEVLYSSNITNGKSYNTMLNGSKVRASRSSIGSISIQSGPIFAPNLLTENGVIQGINFVLTPDKSIYTPSNKTSDLSNPINNILNGTSNGINNGTTNGTLAGSSNNTISLKPNGTNRPLFNLILNILGITSQNSGDTEEIIQLVTNETQQSVLSASQNVIVSFENSESSPSNISQESPSSSEISSETSLSQLSSELISSELSSSESSSSELSSSELSSSESISSESSSSELSSSEPSPISSAPGISEQSSSALIPSESSSISSLTSSETPSVTTVTETSILFSTESFIITSTIQLTTVVTETSVINPTSTSTFISSTTSTSLETLTVFETIARGPTFTSTLSGSESIPSESSSASESLPLSSESSSSIESSASVSSSISSELSSNSSGSASI</sequence>
<dbReference type="STRING" id="133383.A0A1R0GVL1"/>
<dbReference type="InterPro" id="IPR000782">
    <property type="entry name" value="FAS1_domain"/>
</dbReference>
<evidence type="ECO:0000259" key="3">
    <source>
        <dbReference type="PROSITE" id="PS50213"/>
    </source>
</evidence>
<dbReference type="SMART" id="SM00554">
    <property type="entry name" value="FAS1"/>
    <property type="match status" value="2"/>
</dbReference>
<dbReference type="Gene3D" id="2.30.180.10">
    <property type="entry name" value="FAS1 domain"/>
    <property type="match status" value="2"/>
</dbReference>
<feature type="region of interest" description="Disordered" evidence="1">
    <location>
        <begin position="445"/>
        <end position="514"/>
    </location>
</feature>
<feature type="region of interest" description="Disordered" evidence="1">
    <location>
        <begin position="408"/>
        <end position="433"/>
    </location>
</feature>
<evidence type="ECO:0000256" key="1">
    <source>
        <dbReference type="SAM" id="MobiDB-lite"/>
    </source>
</evidence>
<dbReference type="SUPFAM" id="SSF82153">
    <property type="entry name" value="FAS1 domain"/>
    <property type="match status" value="2"/>
</dbReference>